<name>A0ABS9TW97_9MICC</name>
<feature type="transmembrane region" description="Helical" evidence="1">
    <location>
        <begin position="295"/>
        <end position="316"/>
    </location>
</feature>
<organism evidence="2 3">
    <name type="scientific">Sinomonas terrae</name>
    <dbReference type="NCBI Taxonomy" id="2908838"/>
    <lineage>
        <taxon>Bacteria</taxon>
        <taxon>Bacillati</taxon>
        <taxon>Actinomycetota</taxon>
        <taxon>Actinomycetes</taxon>
        <taxon>Micrococcales</taxon>
        <taxon>Micrococcaceae</taxon>
        <taxon>Sinomonas</taxon>
    </lineage>
</organism>
<keyword evidence="1" id="KW-1133">Transmembrane helix</keyword>
<protein>
    <submittedName>
        <fullName evidence="2">Uncharacterized protein</fullName>
    </submittedName>
</protein>
<feature type="transmembrane region" description="Helical" evidence="1">
    <location>
        <begin position="168"/>
        <end position="189"/>
    </location>
</feature>
<evidence type="ECO:0000313" key="3">
    <source>
        <dbReference type="Proteomes" id="UP001202922"/>
    </source>
</evidence>
<sequence>MLKTLVKVTSFGIAIFLSLLAGIAMSTAESAFPWGTEFKASLDFTHSGLSKDQAIAELDSMADGSGLRLAKVVADPNDFFNSRSLYVFRRAAPQEPQDIDWFKPGMHGRLLPSHDLGTASLNGPYVYSGGPAAERAFLEWTDANGVGRSVVARNPATILSQALIESGAWLTLLTCAVLSATAVISWYVLRARARALKALHGARTLRIASDDIFSLLGSFGASAALGLAASAAAVVFQGKASHLPEFLLTAGSFIACAAVGVGLCALVMGVMTWPTIDGLASRRPPEKHFGMVSEILKAGTLVLVAVTLPVIGASIAQAANLSTQNAKWQVLKDNVALRISVQSDAEFATHQEALRNIAASASRAGKLTMSYAFPPGNSGSGEFDGIVLVNPEYLQTIAPLLIHETSQAQNLLDRVAEPVVYDFLPPGAKDFWSRQFPLLNRAGNNHQGIDETLRYYRYTGPEEFPALPPVVGEMVQFHHPLIIVADRPAETFNDSTMAAFLSSGNLTFSDASWVNTNLQESSLAAAVLSVDRIADAALYNSQLQNQSAGLKALSFALVLLALTMGIAVSAIVYSISGAKRLFVQRTAGWTWSRVLRRRMTWEGALATALAGGMFFALGADRRPETLWTLTGIPLYVAISLTLHIAFAKGVFAKTLARRA</sequence>
<feature type="transmembrane region" description="Helical" evidence="1">
    <location>
        <begin position="248"/>
        <end position="274"/>
    </location>
</feature>
<proteinExistence type="predicted"/>
<dbReference type="EMBL" id="JAKZBV010000001">
    <property type="protein sequence ID" value="MCH6468689.1"/>
    <property type="molecule type" value="Genomic_DNA"/>
</dbReference>
<evidence type="ECO:0000313" key="2">
    <source>
        <dbReference type="EMBL" id="MCH6468689.1"/>
    </source>
</evidence>
<keyword evidence="1" id="KW-0812">Transmembrane</keyword>
<feature type="transmembrane region" description="Helical" evidence="1">
    <location>
        <begin position="599"/>
        <end position="619"/>
    </location>
</feature>
<gene>
    <name evidence="2" type="ORF">L0M17_01585</name>
</gene>
<feature type="transmembrane region" description="Helical" evidence="1">
    <location>
        <begin position="552"/>
        <end position="578"/>
    </location>
</feature>
<accession>A0ABS9TW97</accession>
<reference evidence="2 3" key="1">
    <citation type="submission" date="2022-03" db="EMBL/GenBank/DDBJ databases">
        <title>Sinomonas sp. isolated from a soil.</title>
        <authorList>
            <person name="Han J."/>
            <person name="Kim D.-U."/>
        </authorList>
    </citation>
    <scope>NUCLEOTIDE SEQUENCE [LARGE SCALE GENOMIC DNA]</scope>
    <source>
        <strain evidence="2 3">5-5</strain>
    </source>
</reference>
<feature type="transmembrane region" description="Helical" evidence="1">
    <location>
        <begin position="631"/>
        <end position="651"/>
    </location>
</feature>
<dbReference type="Proteomes" id="UP001202922">
    <property type="component" value="Unassembled WGS sequence"/>
</dbReference>
<feature type="transmembrane region" description="Helical" evidence="1">
    <location>
        <begin position="212"/>
        <end position="236"/>
    </location>
</feature>
<evidence type="ECO:0000256" key="1">
    <source>
        <dbReference type="SAM" id="Phobius"/>
    </source>
</evidence>
<keyword evidence="3" id="KW-1185">Reference proteome</keyword>
<dbReference type="RefSeq" id="WP_241050611.1">
    <property type="nucleotide sequence ID" value="NZ_JAKZBV010000001.1"/>
</dbReference>
<keyword evidence="1" id="KW-0472">Membrane</keyword>
<comment type="caution">
    <text evidence="2">The sequence shown here is derived from an EMBL/GenBank/DDBJ whole genome shotgun (WGS) entry which is preliminary data.</text>
</comment>